<accession>A0A5F9CQC8</accession>
<keyword evidence="2" id="KW-0547">Nucleotide-binding</keyword>
<feature type="domain" description="AIG1-type G" evidence="5">
    <location>
        <begin position="66"/>
        <end position="268"/>
    </location>
</feature>
<dbReference type="GO" id="GO:0005525">
    <property type="term" value="F:GTP binding"/>
    <property type="evidence" value="ECO:0007669"/>
    <property type="project" value="UniProtKB-KW"/>
</dbReference>
<organism evidence="6 7">
    <name type="scientific">Oryctolagus cuniculus</name>
    <name type="common">Rabbit</name>
    <dbReference type="NCBI Taxonomy" id="9986"/>
    <lineage>
        <taxon>Eukaryota</taxon>
        <taxon>Metazoa</taxon>
        <taxon>Chordata</taxon>
        <taxon>Craniata</taxon>
        <taxon>Vertebrata</taxon>
        <taxon>Euteleostomi</taxon>
        <taxon>Mammalia</taxon>
        <taxon>Eutheria</taxon>
        <taxon>Euarchontoglires</taxon>
        <taxon>Glires</taxon>
        <taxon>Lagomorpha</taxon>
        <taxon>Leporidae</taxon>
        <taxon>Oryctolagus</taxon>
    </lineage>
</organism>
<comment type="similarity">
    <text evidence="1">Belongs to the TRAFAC class TrmE-Era-EngA-EngB-Septin-like GTPase superfamily. AIG1/Toc34/Toc159-like paraseptin GTPase family. IAN subfamily.</text>
</comment>
<dbReference type="AlphaFoldDB" id="A0A5F9CQC8"/>
<evidence type="ECO:0000256" key="2">
    <source>
        <dbReference type="ARBA" id="ARBA00022741"/>
    </source>
</evidence>
<dbReference type="InterPro" id="IPR045058">
    <property type="entry name" value="GIMA/IAN/Toc"/>
</dbReference>
<dbReference type="GeneTree" id="ENSGT00940000163384"/>
<feature type="coiled-coil region" evidence="4">
    <location>
        <begin position="299"/>
        <end position="329"/>
    </location>
</feature>
<proteinExistence type="inferred from homology"/>
<reference evidence="6 7" key="1">
    <citation type="journal article" date="2011" name="Nature">
        <title>A high-resolution map of human evolutionary constraint using 29 mammals.</title>
        <authorList>
            <person name="Lindblad-Toh K."/>
            <person name="Garber M."/>
            <person name="Zuk O."/>
            <person name="Lin M.F."/>
            <person name="Parker B.J."/>
            <person name="Washietl S."/>
            <person name="Kheradpour P."/>
            <person name="Ernst J."/>
            <person name="Jordan G."/>
            <person name="Mauceli E."/>
            <person name="Ward L.D."/>
            <person name="Lowe C.B."/>
            <person name="Holloway A.K."/>
            <person name="Clamp M."/>
            <person name="Gnerre S."/>
            <person name="Alfoldi J."/>
            <person name="Beal K."/>
            <person name="Chang J."/>
            <person name="Clawson H."/>
            <person name="Cuff J."/>
            <person name="Di Palma F."/>
            <person name="Fitzgerald S."/>
            <person name="Flicek P."/>
            <person name="Guttman M."/>
            <person name="Hubisz M.J."/>
            <person name="Jaffe D.B."/>
            <person name="Jungreis I."/>
            <person name="Kent W.J."/>
            <person name="Kostka D."/>
            <person name="Lara M."/>
            <person name="Martins A.L."/>
            <person name="Massingham T."/>
            <person name="Moltke I."/>
            <person name="Raney B.J."/>
            <person name="Rasmussen M.D."/>
            <person name="Robinson J."/>
            <person name="Stark A."/>
            <person name="Vilella A.J."/>
            <person name="Wen J."/>
            <person name="Xie X."/>
            <person name="Zody M.C."/>
            <person name="Baldwin J."/>
            <person name="Bloom T."/>
            <person name="Chin C.W."/>
            <person name="Heiman D."/>
            <person name="Nicol R."/>
            <person name="Nusbaum C."/>
            <person name="Young S."/>
            <person name="Wilkinson J."/>
            <person name="Worley K.C."/>
            <person name="Kovar C.L."/>
            <person name="Muzny D.M."/>
            <person name="Gibbs R.A."/>
            <person name="Cree A."/>
            <person name="Dihn H.H."/>
            <person name="Fowler G."/>
            <person name="Jhangiani S."/>
            <person name="Joshi V."/>
            <person name="Lee S."/>
            <person name="Lewis L.R."/>
            <person name="Nazareth L.V."/>
            <person name="Okwuonu G."/>
            <person name="Santibanez J."/>
            <person name="Warren W.C."/>
            <person name="Mardis E.R."/>
            <person name="Weinstock G.M."/>
            <person name="Wilson R.K."/>
            <person name="Delehaunty K."/>
            <person name="Dooling D."/>
            <person name="Fronik C."/>
            <person name="Fulton L."/>
            <person name="Fulton B."/>
            <person name="Graves T."/>
            <person name="Minx P."/>
            <person name="Sodergren E."/>
            <person name="Birney E."/>
            <person name="Margulies E.H."/>
            <person name="Herrero J."/>
            <person name="Green E.D."/>
            <person name="Haussler D."/>
            <person name="Siepel A."/>
            <person name="Goldman N."/>
            <person name="Pollard K.S."/>
            <person name="Pedersen J.S."/>
            <person name="Lander E.S."/>
            <person name="Kellis M."/>
        </authorList>
    </citation>
    <scope>NUCLEOTIDE SEQUENCE [LARGE SCALE GENOMIC DNA]</scope>
    <source>
        <strain evidence="7">Thorbecke</strain>
    </source>
</reference>
<dbReference type="Gene3D" id="3.40.50.300">
    <property type="entry name" value="P-loop containing nucleotide triphosphate hydrolases"/>
    <property type="match status" value="1"/>
</dbReference>
<evidence type="ECO:0000259" key="5">
    <source>
        <dbReference type="PROSITE" id="PS51720"/>
    </source>
</evidence>
<dbReference type="InParanoid" id="A0A5F9CQC8"/>
<dbReference type="FunFam" id="3.40.50.300:FF:000366">
    <property type="entry name" value="GTPase, IMAP family member 2"/>
    <property type="match status" value="1"/>
</dbReference>
<dbReference type="PROSITE" id="PS51720">
    <property type="entry name" value="G_AIG1"/>
    <property type="match status" value="1"/>
</dbReference>
<dbReference type="CDD" id="cd01852">
    <property type="entry name" value="AIG1"/>
    <property type="match status" value="1"/>
</dbReference>
<dbReference type="Pfam" id="PF04548">
    <property type="entry name" value="AIG1"/>
    <property type="match status" value="1"/>
</dbReference>
<dbReference type="Proteomes" id="UP000001811">
    <property type="component" value="Unplaced"/>
</dbReference>
<reference evidence="6" key="2">
    <citation type="submission" date="2025-08" db="UniProtKB">
        <authorList>
            <consortium name="Ensembl"/>
        </authorList>
    </citation>
    <scope>IDENTIFICATION</scope>
    <source>
        <strain evidence="6">Thorbecke</strain>
    </source>
</reference>
<dbReference type="SMR" id="A0A5F9CQC8"/>
<evidence type="ECO:0000256" key="3">
    <source>
        <dbReference type="ARBA" id="ARBA00023134"/>
    </source>
</evidence>
<evidence type="ECO:0000313" key="6">
    <source>
        <dbReference type="Ensembl" id="ENSOCUP00000035866.1"/>
    </source>
</evidence>
<dbReference type="PANTHER" id="PTHR10903">
    <property type="entry name" value="GTPASE, IMAP FAMILY MEMBER-RELATED"/>
    <property type="match status" value="1"/>
</dbReference>
<dbReference type="SUPFAM" id="SSF52540">
    <property type="entry name" value="P-loop containing nucleoside triphosphate hydrolases"/>
    <property type="match status" value="1"/>
</dbReference>
<evidence type="ECO:0000313" key="7">
    <source>
        <dbReference type="Proteomes" id="UP000001811"/>
    </source>
</evidence>
<keyword evidence="3" id="KW-0342">GTP-binding</keyword>
<sequence>MDTTIEKSYSLPSTHLLPPWKYPLNITLPVGTLYFPSLDQNPPHPSALFPIVPPRSVILGPLLRQAHLLNKLVSSQTGSGKSATANTILGDKVFQSGISAQSLTKRCQKATRDWKGRELLVVDTPGLFDTKEGLPTTCKEICKCVLFSCPGPHAFLMVIPVGRYTVLEQQTVELIKATFGNSVTKHMVIVFTRREDLEDSKLDDYIANAHVSLKSFIHECGGRCYAISNRANKAEKEGQVQELMELIERMVLENARGYFSEKIYKDIEERLKQKADILKKIYADQLRNEIKLIENDGSLKSEEEKAEKIQEANKRYDEKMKNIMEEAGQNIFEYVFSLVKNTLGKIWHRLWK</sequence>
<dbReference type="PANTHER" id="PTHR10903:SF170">
    <property type="entry name" value="GTPASE IMAP FAMILY MEMBER 7"/>
    <property type="match status" value="1"/>
</dbReference>
<name>A0A5F9CQC8_RABIT</name>
<keyword evidence="4" id="KW-0175">Coiled coil</keyword>
<dbReference type="Ensembl" id="ENSOCUT00000062527.1">
    <property type="protein sequence ID" value="ENSOCUP00000035866.1"/>
    <property type="gene ID" value="ENSOCUG00000030664.1"/>
</dbReference>
<reference evidence="6" key="3">
    <citation type="submission" date="2025-09" db="UniProtKB">
        <authorList>
            <consortium name="Ensembl"/>
        </authorList>
    </citation>
    <scope>IDENTIFICATION</scope>
    <source>
        <strain evidence="6">Thorbecke</strain>
    </source>
</reference>
<dbReference type="InterPro" id="IPR027417">
    <property type="entry name" value="P-loop_NTPase"/>
</dbReference>
<dbReference type="PaxDb" id="9986-ENSOCUP00000015872"/>
<dbReference type="STRING" id="9986.ENSOCUP00000035866"/>
<evidence type="ECO:0000256" key="4">
    <source>
        <dbReference type="SAM" id="Coils"/>
    </source>
</evidence>
<dbReference type="Bgee" id="ENSOCUG00000030664">
    <property type="expression patterns" value="Expressed in blood and 12 other cell types or tissues"/>
</dbReference>
<dbReference type="InterPro" id="IPR006703">
    <property type="entry name" value="G_AIG1"/>
</dbReference>
<keyword evidence="7" id="KW-1185">Reference proteome</keyword>
<protein>
    <recommendedName>
        <fullName evidence="5">AIG1-type G domain-containing protein</fullName>
    </recommendedName>
</protein>
<evidence type="ECO:0000256" key="1">
    <source>
        <dbReference type="ARBA" id="ARBA00008535"/>
    </source>
</evidence>